<sequence>MVKPASSRSKDELMQAFGACLQRGDIMGALEPGIEIVEQFGASNVEPGLVATLPTLLMQRRAPGDAERACALCAALMSDFPPAMRDRRHQMTYDYVGVLTLNKQFAKAFETCDAINPPTARDAAEARELRFEALANLRGALERENSFAATQDPSNLELAVAVARELLKLRDGAHEHLNLGAALCIKGDIEEGVRHYESAVERQDEPESKGGLDAAMKERLRKNIANGRAQLAGTQPRDERFTAPTLVSGEGMLMHFAPDGSMIGEPTLVRAPERRGEDE</sequence>
<evidence type="ECO:0008006" key="3">
    <source>
        <dbReference type="Google" id="ProtNLM"/>
    </source>
</evidence>
<dbReference type="AlphaFoldDB" id="A0A7S0D433"/>
<organism evidence="2">
    <name type="scientific">Micromonas pusilla</name>
    <name type="common">Picoplanktonic green alga</name>
    <name type="synonym">Chromulina pusilla</name>
    <dbReference type="NCBI Taxonomy" id="38833"/>
    <lineage>
        <taxon>Eukaryota</taxon>
        <taxon>Viridiplantae</taxon>
        <taxon>Chlorophyta</taxon>
        <taxon>Mamiellophyceae</taxon>
        <taxon>Mamiellales</taxon>
        <taxon>Mamiellaceae</taxon>
        <taxon>Micromonas</taxon>
    </lineage>
</organism>
<name>A0A7S0D433_MICPS</name>
<evidence type="ECO:0000313" key="2">
    <source>
        <dbReference type="EMBL" id="CAD8442739.1"/>
    </source>
</evidence>
<accession>A0A7S0D433</accession>
<reference evidence="2" key="1">
    <citation type="submission" date="2021-01" db="EMBL/GenBank/DDBJ databases">
        <authorList>
            <person name="Corre E."/>
            <person name="Pelletier E."/>
            <person name="Niang G."/>
            <person name="Scheremetjew M."/>
            <person name="Finn R."/>
            <person name="Kale V."/>
            <person name="Holt S."/>
            <person name="Cochrane G."/>
            <person name="Meng A."/>
            <person name="Brown T."/>
            <person name="Cohen L."/>
        </authorList>
    </citation>
    <scope>NUCLEOTIDE SEQUENCE</scope>
    <source>
        <strain evidence="2">CCAC1681</strain>
    </source>
</reference>
<gene>
    <name evidence="2" type="ORF">MSP1401_LOCUS7540</name>
</gene>
<dbReference type="EMBL" id="HBEN01009076">
    <property type="protein sequence ID" value="CAD8442739.1"/>
    <property type="molecule type" value="Transcribed_RNA"/>
</dbReference>
<dbReference type="InterPro" id="IPR011990">
    <property type="entry name" value="TPR-like_helical_dom_sf"/>
</dbReference>
<evidence type="ECO:0000256" key="1">
    <source>
        <dbReference type="SAM" id="MobiDB-lite"/>
    </source>
</evidence>
<feature type="region of interest" description="Disordered" evidence="1">
    <location>
        <begin position="257"/>
        <end position="279"/>
    </location>
</feature>
<proteinExistence type="predicted"/>
<protein>
    <recommendedName>
        <fullName evidence="3">Tetratricopeptide repeat protein</fullName>
    </recommendedName>
</protein>
<dbReference type="Gene3D" id="1.25.40.10">
    <property type="entry name" value="Tetratricopeptide repeat domain"/>
    <property type="match status" value="1"/>
</dbReference>